<keyword evidence="1" id="KW-0808">Transferase</keyword>
<dbReference type="PROSITE" id="PS50113">
    <property type="entry name" value="PAC"/>
    <property type="match status" value="1"/>
</dbReference>
<dbReference type="InterPro" id="IPR003594">
    <property type="entry name" value="HATPase_dom"/>
</dbReference>
<comment type="caution">
    <text evidence="6">The sequence shown here is derived from an EMBL/GenBank/DDBJ whole genome shotgun (WGS) entry which is preliminary data.</text>
</comment>
<dbReference type="PANTHER" id="PTHR24421:SF58">
    <property type="entry name" value="SIGNAL TRANSDUCTION HISTIDINE-PROTEIN KINASE_PHOSPHATASE UHPB"/>
    <property type="match status" value="1"/>
</dbReference>
<dbReference type="Pfam" id="PF07730">
    <property type="entry name" value="HisKA_3"/>
    <property type="match status" value="1"/>
</dbReference>
<keyword evidence="3" id="KW-0175">Coiled coil</keyword>
<feature type="non-terminal residue" evidence="6">
    <location>
        <position position="1"/>
    </location>
</feature>
<dbReference type="SUPFAM" id="SSF55785">
    <property type="entry name" value="PYP-like sensor domain (PAS domain)"/>
    <property type="match status" value="1"/>
</dbReference>
<evidence type="ECO:0000259" key="5">
    <source>
        <dbReference type="PROSITE" id="PS50113"/>
    </source>
</evidence>
<dbReference type="InterPro" id="IPR035965">
    <property type="entry name" value="PAS-like_dom_sf"/>
</dbReference>
<accession>X0WJ47</accession>
<dbReference type="InterPro" id="IPR036890">
    <property type="entry name" value="HATPase_C_sf"/>
</dbReference>
<sequence length="244" mass="28109">IAKAKTETPILYGAAPIKDDKGNITGAVLVFRDITQYKEAEKKIEAYQNRLRWLVSQLTCLEERERRHIATELRDSIGQLLVFCKIKLGELGEARGPLESSPLLEKIRGVLDRTIHYTRSLSWQVGPPLLYELGLREALEWLVESLYRQHNIQINLQVDSQVRVVDEKLRIFLFRAVQQLLVNVVRHANTDRVKVSVRRENESVHITVEDRGVGFNTATIEAPLNKNRRFGLFNVREHINYFGG</sequence>
<reference evidence="6" key="1">
    <citation type="journal article" date="2014" name="Front. Microbiol.">
        <title>High frequency of phylogenetically diverse reductive dehalogenase-homologous genes in deep subseafloor sedimentary metagenomes.</title>
        <authorList>
            <person name="Kawai M."/>
            <person name="Futagami T."/>
            <person name="Toyoda A."/>
            <person name="Takaki Y."/>
            <person name="Nishi S."/>
            <person name="Hori S."/>
            <person name="Arai W."/>
            <person name="Tsubouchi T."/>
            <person name="Morono Y."/>
            <person name="Uchiyama I."/>
            <person name="Ito T."/>
            <person name="Fujiyama A."/>
            <person name="Inagaki F."/>
            <person name="Takami H."/>
        </authorList>
    </citation>
    <scope>NUCLEOTIDE SEQUENCE</scope>
    <source>
        <strain evidence="6">Expedition CK06-06</strain>
    </source>
</reference>
<evidence type="ECO:0000256" key="2">
    <source>
        <dbReference type="ARBA" id="ARBA00022777"/>
    </source>
</evidence>
<dbReference type="InterPro" id="IPR011712">
    <property type="entry name" value="Sig_transdc_His_kin_sub3_dim/P"/>
</dbReference>
<dbReference type="Gene3D" id="3.30.565.10">
    <property type="entry name" value="Histidine kinase-like ATPase, C-terminal domain"/>
    <property type="match status" value="1"/>
</dbReference>
<dbReference type="PANTHER" id="PTHR24421">
    <property type="entry name" value="NITRATE/NITRITE SENSOR PROTEIN NARX-RELATED"/>
    <property type="match status" value="1"/>
</dbReference>
<dbReference type="Pfam" id="PF02518">
    <property type="entry name" value="HATPase_c"/>
    <property type="match status" value="1"/>
</dbReference>
<dbReference type="AlphaFoldDB" id="X0WJ47"/>
<feature type="non-terminal residue" evidence="6">
    <location>
        <position position="244"/>
    </location>
</feature>
<dbReference type="PROSITE" id="PS50109">
    <property type="entry name" value="HIS_KIN"/>
    <property type="match status" value="1"/>
</dbReference>
<dbReference type="InterPro" id="IPR000700">
    <property type="entry name" value="PAS-assoc_C"/>
</dbReference>
<dbReference type="SUPFAM" id="SSF55874">
    <property type="entry name" value="ATPase domain of HSP90 chaperone/DNA topoisomerase II/histidine kinase"/>
    <property type="match status" value="1"/>
</dbReference>
<evidence type="ECO:0000256" key="1">
    <source>
        <dbReference type="ARBA" id="ARBA00022679"/>
    </source>
</evidence>
<organism evidence="6">
    <name type="scientific">marine sediment metagenome</name>
    <dbReference type="NCBI Taxonomy" id="412755"/>
    <lineage>
        <taxon>unclassified sequences</taxon>
        <taxon>metagenomes</taxon>
        <taxon>ecological metagenomes</taxon>
    </lineage>
</organism>
<dbReference type="GO" id="GO:0046983">
    <property type="term" value="F:protein dimerization activity"/>
    <property type="evidence" value="ECO:0007669"/>
    <property type="project" value="InterPro"/>
</dbReference>
<dbReference type="GO" id="GO:0000155">
    <property type="term" value="F:phosphorelay sensor kinase activity"/>
    <property type="evidence" value="ECO:0007669"/>
    <property type="project" value="InterPro"/>
</dbReference>
<feature type="domain" description="PAC" evidence="5">
    <location>
        <begin position="1"/>
        <end position="46"/>
    </location>
</feature>
<gene>
    <name evidence="6" type="ORF">S01H1_71888</name>
</gene>
<feature type="coiled-coil region" evidence="3">
    <location>
        <begin position="37"/>
        <end position="64"/>
    </location>
</feature>
<name>X0WJ47_9ZZZZ</name>
<evidence type="ECO:0000313" key="6">
    <source>
        <dbReference type="EMBL" id="GAG30695.1"/>
    </source>
</evidence>
<evidence type="ECO:0000259" key="4">
    <source>
        <dbReference type="PROSITE" id="PS50109"/>
    </source>
</evidence>
<dbReference type="EMBL" id="BARS01047899">
    <property type="protein sequence ID" value="GAG30695.1"/>
    <property type="molecule type" value="Genomic_DNA"/>
</dbReference>
<evidence type="ECO:0008006" key="7">
    <source>
        <dbReference type="Google" id="ProtNLM"/>
    </source>
</evidence>
<dbReference type="Gene3D" id="1.20.5.1930">
    <property type="match status" value="1"/>
</dbReference>
<dbReference type="GO" id="GO:0016020">
    <property type="term" value="C:membrane"/>
    <property type="evidence" value="ECO:0007669"/>
    <property type="project" value="InterPro"/>
</dbReference>
<dbReference type="Gene3D" id="3.30.450.20">
    <property type="entry name" value="PAS domain"/>
    <property type="match status" value="1"/>
</dbReference>
<protein>
    <recommendedName>
        <fullName evidence="7">PAC domain-containing protein</fullName>
    </recommendedName>
</protein>
<dbReference type="InterPro" id="IPR005467">
    <property type="entry name" value="His_kinase_dom"/>
</dbReference>
<evidence type="ECO:0000256" key="3">
    <source>
        <dbReference type="SAM" id="Coils"/>
    </source>
</evidence>
<proteinExistence type="predicted"/>
<dbReference type="InterPro" id="IPR050482">
    <property type="entry name" value="Sensor_HK_TwoCompSys"/>
</dbReference>
<feature type="domain" description="Histidine kinase" evidence="4">
    <location>
        <begin position="68"/>
        <end position="244"/>
    </location>
</feature>
<keyword evidence="2" id="KW-0418">Kinase</keyword>